<evidence type="ECO:0000313" key="2">
    <source>
        <dbReference type="EMBL" id="PZO11579.1"/>
    </source>
</evidence>
<dbReference type="Proteomes" id="UP000249354">
    <property type="component" value="Unassembled WGS sequence"/>
</dbReference>
<dbReference type="Gene3D" id="3.40.50.1010">
    <property type="entry name" value="5'-nuclease"/>
    <property type="match status" value="1"/>
</dbReference>
<comment type="caution">
    <text evidence="2">The sequence shown here is derived from an EMBL/GenBank/DDBJ whole genome shotgun (WGS) entry which is preliminary data.</text>
</comment>
<reference evidence="2 3" key="2">
    <citation type="submission" date="2018-06" db="EMBL/GenBank/DDBJ databases">
        <title>Metagenomic assembly of (sub)arctic Cyanobacteria and their associated microbiome from non-axenic cultures.</title>
        <authorList>
            <person name="Baurain D."/>
        </authorList>
    </citation>
    <scope>NUCLEOTIDE SEQUENCE [LARGE SCALE GENOMIC DNA]</scope>
    <source>
        <strain evidence="2">ULC129bin1</strain>
    </source>
</reference>
<dbReference type="AlphaFoldDB" id="A0A2W4U2S4"/>
<dbReference type="EMBL" id="QBMC01000177">
    <property type="protein sequence ID" value="PZO11579.1"/>
    <property type="molecule type" value="Genomic_DNA"/>
</dbReference>
<dbReference type="SUPFAM" id="SSF88723">
    <property type="entry name" value="PIN domain-like"/>
    <property type="match status" value="1"/>
</dbReference>
<gene>
    <name evidence="2" type="ORF">DCF25_19130</name>
</gene>
<evidence type="ECO:0000313" key="3">
    <source>
        <dbReference type="Proteomes" id="UP000249354"/>
    </source>
</evidence>
<sequence length="126" mass="13942">MMWVLDASALLAYLKAEPGQEVVKAAMSDAAISSVNWAEVVQKAILVNVNVEAMRLRFMEVGLTIESFTLEDAENAGRLWTQTREYGLSLGDRACLSLGLRLNATVLTSDRAWKSIQSILDIQIIR</sequence>
<evidence type="ECO:0000259" key="1">
    <source>
        <dbReference type="Pfam" id="PF01850"/>
    </source>
</evidence>
<accession>A0A2W4U2S4</accession>
<proteinExistence type="predicted"/>
<protein>
    <submittedName>
        <fullName evidence="2">PIN domain nuclease</fullName>
    </submittedName>
</protein>
<dbReference type="InterPro" id="IPR002716">
    <property type="entry name" value="PIN_dom"/>
</dbReference>
<feature type="domain" description="PIN" evidence="1">
    <location>
        <begin position="4"/>
        <end position="116"/>
    </location>
</feature>
<dbReference type="Pfam" id="PF01850">
    <property type="entry name" value="PIN"/>
    <property type="match status" value="1"/>
</dbReference>
<name>A0A2W4U2S4_9CYAN</name>
<dbReference type="InterPro" id="IPR029060">
    <property type="entry name" value="PIN-like_dom_sf"/>
</dbReference>
<dbReference type="CDD" id="cd18682">
    <property type="entry name" value="PIN_VapC-like"/>
    <property type="match status" value="1"/>
</dbReference>
<organism evidence="2 3">
    <name type="scientific">Leptolyngbya foveolarum</name>
    <dbReference type="NCBI Taxonomy" id="47253"/>
    <lineage>
        <taxon>Bacteria</taxon>
        <taxon>Bacillati</taxon>
        <taxon>Cyanobacteriota</taxon>
        <taxon>Cyanophyceae</taxon>
        <taxon>Leptolyngbyales</taxon>
        <taxon>Leptolyngbyaceae</taxon>
        <taxon>Leptolyngbya group</taxon>
        <taxon>Leptolyngbya</taxon>
    </lineage>
</organism>
<reference evidence="3" key="1">
    <citation type="submission" date="2018-04" db="EMBL/GenBank/DDBJ databases">
        <authorList>
            <person name="Cornet L."/>
        </authorList>
    </citation>
    <scope>NUCLEOTIDE SEQUENCE [LARGE SCALE GENOMIC DNA]</scope>
</reference>